<dbReference type="Proteomes" id="UP000886787">
    <property type="component" value="Unassembled WGS sequence"/>
</dbReference>
<dbReference type="Pfam" id="PF13416">
    <property type="entry name" value="SBP_bac_8"/>
    <property type="match status" value="1"/>
</dbReference>
<protein>
    <submittedName>
        <fullName evidence="5">Spermidine/putrescine ABC transporter substrate-binding protein</fullName>
    </submittedName>
</protein>
<feature type="non-terminal residue" evidence="5">
    <location>
        <position position="1"/>
    </location>
</feature>
<dbReference type="SUPFAM" id="SSF53850">
    <property type="entry name" value="Periplasmic binding protein-like II"/>
    <property type="match status" value="1"/>
</dbReference>
<evidence type="ECO:0000256" key="2">
    <source>
        <dbReference type="ARBA" id="ARBA00022448"/>
    </source>
</evidence>
<reference evidence="5" key="1">
    <citation type="submission" date="2020-10" db="EMBL/GenBank/DDBJ databases">
        <authorList>
            <person name="Gilroy R."/>
        </authorList>
    </citation>
    <scope>NUCLEOTIDE SEQUENCE</scope>
    <source>
        <strain evidence="5">ChiSjej1B19-3389</strain>
    </source>
</reference>
<proteinExistence type="predicted"/>
<dbReference type="AlphaFoldDB" id="A0A9D1CUA9"/>
<keyword evidence="4" id="KW-0574">Periplasm</keyword>
<dbReference type="PANTHER" id="PTHR30222">
    <property type="entry name" value="SPERMIDINE/PUTRESCINE-BINDING PERIPLASMIC PROTEIN"/>
    <property type="match status" value="1"/>
</dbReference>
<dbReference type="EMBL" id="DVFW01000019">
    <property type="protein sequence ID" value="HIQ80318.1"/>
    <property type="molecule type" value="Genomic_DNA"/>
</dbReference>
<dbReference type="CDD" id="cd13590">
    <property type="entry name" value="PBP2_PotD_PotF_like"/>
    <property type="match status" value="1"/>
</dbReference>
<evidence type="ECO:0000256" key="1">
    <source>
        <dbReference type="ARBA" id="ARBA00004418"/>
    </source>
</evidence>
<evidence type="ECO:0000313" key="6">
    <source>
        <dbReference type="Proteomes" id="UP000886787"/>
    </source>
</evidence>
<sequence>FDKENKYSVPYSWGVVALVYNTEMVEEKPDSFDALWDERYKGNMLMFNNSRDAMAIAMKLKGIDPSVVTKEDIDTATAYLKEQKPLLKKYVMDQVFTEMEGDQAALAPYYAGDIAMMMENNEALDYVLPKEGSNLFIDSMCIPKTSKNKELAEKFINFMLEAEVAKANAEYIGYSTPNQAAYDLLDEDLKNNELIYPPQEYLDKCYYFSNLPDDVYNYMQEQFLQVQA</sequence>
<accession>A0A9D1CUA9</accession>
<evidence type="ECO:0000256" key="3">
    <source>
        <dbReference type="ARBA" id="ARBA00022729"/>
    </source>
</evidence>
<reference evidence="5" key="2">
    <citation type="journal article" date="2021" name="PeerJ">
        <title>Extensive microbial diversity within the chicken gut microbiome revealed by metagenomics and culture.</title>
        <authorList>
            <person name="Gilroy R."/>
            <person name="Ravi A."/>
            <person name="Getino M."/>
            <person name="Pursley I."/>
            <person name="Horton D.L."/>
            <person name="Alikhan N.F."/>
            <person name="Baker D."/>
            <person name="Gharbi K."/>
            <person name="Hall N."/>
            <person name="Watson M."/>
            <person name="Adriaenssens E.M."/>
            <person name="Foster-Nyarko E."/>
            <person name="Jarju S."/>
            <person name="Secka A."/>
            <person name="Antonio M."/>
            <person name="Oren A."/>
            <person name="Chaudhuri R.R."/>
            <person name="La Ragione R."/>
            <person name="Hildebrand F."/>
            <person name="Pallen M.J."/>
        </authorList>
    </citation>
    <scope>NUCLEOTIDE SEQUENCE</scope>
    <source>
        <strain evidence="5">ChiSjej1B19-3389</strain>
    </source>
</reference>
<comment type="caution">
    <text evidence="5">The sequence shown here is derived from an EMBL/GenBank/DDBJ whole genome shotgun (WGS) entry which is preliminary data.</text>
</comment>
<dbReference type="PANTHER" id="PTHR30222:SF17">
    <property type="entry name" value="SPERMIDINE_PUTRESCINE-BINDING PERIPLASMIC PROTEIN"/>
    <property type="match status" value="1"/>
</dbReference>
<organism evidence="5 6">
    <name type="scientific">Candidatus Scatavimonas merdigallinarum</name>
    <dbReference type="NCBI Taxonomy" id="2840914"/>
    <lineage>
        <taxon>Bacteria</taxon>
        <taxon>Bacillati</taxon>
        <taxon>Bacillota</taxon>
        <taxon>Clostridia</taxon>
        <taxon>Eubacteriales</taxon>
        <taxon>Oscillospiraceae</taxon>
        <taxon>Oscillospiraceae incertae sedis</taxon>
        <taxon>Candidatus Scatavimonas</taxon>
    </lineage>
</organism>
<dbReference type="GO" id="GO:0015846">
    <property type="term" value="P:polyamine transport"/>
    <property type="evidence" value="ECO:0007669"/>
    <property type="project" value="InterPro"/>
</dbReference>
<name>A0A9D1CUA9_9FIRM</name>
<evidence type="ECO:0000313" key="5">
    <source>
        <dbReference type="EMBL" id="HIQ80318.1"/>
    </source>
</evidence>
<dbReference type="Gene3D" id="3.40.190.10">
    <property type="entry name" value="Periplasmic binding protein-like II"/>
    <property type="match status" value="2"/>
</dbReference>
<gene>
    <name evidence="5" type="ORF">IAD32_03420</name>
</gene>
<comment type="subcellular location">
    <subcellularLocation>
        <location evidence="1">Periplasm</location>
    </subcellularLocation>
</comment>
<keyword evidence="2" id="KW-0813">Transport</keyword>
<dbReference type="GO" id="GO:0019808">
    <property type="term" value="F:polyamine binding"/>
    <property type="evidence" value="ECO:0007669"/>
    <property type="project" value="InterPro"/>
</dbReference>
<evidence type="ECO:0000256" key="4">
    <source>
        <dbReference type="ARBA" id="ARBA00022764"/>
    </source>
</evidence>
<dbReference type="GO" id="GO:0042597">
    <property type="term" value="C:periplasmic space"/>
    <property type="evidence" value="ECO:0007669"/>
    <property type="project" value="UniProtKB-SubCell"/>
</dbReference>
<dbReference type="InterPro" id="IPR006059">
    <property type="entry name" value="SBP"/>
</dbReference>
<keyword evidence="3" id="KW-0732">Signal</keyword>
<dbReference type="PRINTS" id="PR00909">
    <property type="entry name" value="SPERMDNBNDNG"/>
</dbReference>
<dbReference type="InterPro" id="IPR001188">
    <property type="entry name" value="Sperm_putr-bd"/>
</dbReference>